<accession>A0A813ET85</accession>
<protein>
    <submittedName>
        <fullName evidence="1">Uncharacterized protein</fullName>
    </submittedName>
</protein>
<feature type="non-terminal residue" evidence="1">
    <location>
        <position position="135"/>
    </location>
</feature>
<dbReference type="Proteomes" id="UP000654075">
    <property type="component" value="Unassembled WGS sequence"/>
</dbReference>
<keyword evidence="2" id="KW-1185">Reference proteome</keyword>
<evidence type="ECO:0000313" key="2">
    <source>
        <dbReference type="Proteomes" id="UP000654075"/>
    </source>
</evidence>
<proteinExistence type="predicted"/>
<sequence length="135" mass="14498">MASSNNDGRSLNITLVDISGNEITKGTRHGLCKTHELFQAAYKSKPGFLCKLLHDGKELSPQRDLNSLCEDLNLLTVVWMCGTVSSSRVHGAFTALKSDGSVITWGDAALGGDSSLVEHRLQRGVVQVVGNRAAF</sequence>
<dbReference type="AlphaFoldDB" id="A0A813ET85"/>
<comment type="caution">
    <text evidence="1">The sequence shown here is derived from an EMBL/GenBank/DDBJ whole genome shotgun (WGS) entry which is preliminary data.</text>
</comment>
<evidence type="ECO:0000313" key="1">
    <source>
        <dbReference type="EMBL" id="CAE8604569.1"/>
    </source>
</evidence>
<name>A0A813ET85_POLGL</name>
<organism evidence="1 2">
    <name type="scientific">Polarella glacialis</name>
    <name type="common">Dinoflagellate</name>
    <dbReference type="NCBI Taxonomy" id="89957"/>
    <lineage>
        <taxon>Eukaryota</taxon>
        <taxon>Sar</taxon>
        <taxon>Alveolata</taxon>
        <taxon>Dinophyceae</taxon>
        <taxon>Suessiales</taxon>
        <taxon>Suessiaceae</taxon>
        <taxon>Polarella</taxon>
    </lineage>
</organism>
<reference evidence="1" key="1">
    <citation type="submission" date="2021-02" db="EMBL/GenBank/DDBJ databases">
        <authorList>
            <person name="Dougan E. K."/>
            <person name="Rhodes N."/>
            <person name="Thang M."/>
            <person name="Chan C."/>
        </authorList>
    </citation>
    <scope>NUCLEOTIDE SEQUENCE</scope>
</reference>
<gene>
    <name evidence="1" type="ORF">PGLA1383_LOCUS22723</name>
</gene>
<dbReference type="EMBL" id="CAJNNV010016613">
    <property type="protein sequence ID" value="CAE8604569.1"/>
    <property type="molecule type" value="Genomic_DNA"/>
</dbReference>